<comment type="caution">
    <text evidence="1">The sequence shown here is derived from an EMBL/GenBank/DDBJ whole genome shotgun (WGS) entry which is preliminary data.</text>
</comment>
<evidence type="ECO:0000313" key="2">
    <source>
        <dbReference type="Proteomes" id="UP000632498"/>
    </source>
</evidence>
<dbReference type="AlphaFoldDB" id="A0A917C8I1"/>
<sequence length="124" mass="13502">MKCEEITSEQEQAPTSTDQVYQFSVAILARSATRLSPFKMEHVTVELPCVNAITGNVRQLMLKGMGDTSQLLHVVVDVAMFHSDEMKAIDEVLGTPTVNVIGLDGTLNLVDPQIKLAGSGTEWN</sequence>
<protein>
    <submittedName>
        <fullName evidence="1">Uncharacterized protein</fullName>
    </submittedName>
</protein>
<dbReference type="EMBL" id="BMHV01000041">
    <property type="protein sequence ID" value="GGF75757.1"/>
    <property type="molecule type" value="Genomic_DNA"/>
</dbReference>
<accession>A0A917C8I1</accession>
<gene>
    <name evidence="1" type="ORF">GCM10011332_32210</name>
</gene>
<reference evidence="1" key="1">
    <citation type="journal article" date="2014" name="Int. J. Syst. Evol. Microbiol.">
        <title>Complete genome sequence of Corynebacterium casei LMG S-19264T (=DSM 44701T), isolated from a smear-ripened cheese.</title>
        <authorList>
            <consortium name="US DOE Joint Genome Institute (JGI-PGF)"/>
            <person name="Walter F."/>
            <person name="Albersmeier A."/>
            <person name="Kalinowski J."/>
            <person name="Ruckert C."/>
        </authorList>
    </citation>
    <scope>NUCLEOTIDE SEQUENCE</scope>
    <source>
        <strain evidence="1">CGMCC 1.15254</strain>
    </source>
</reference>
<reference evidence="1" key="2">
    <citation type="submission" date="2020-09" db="EMBL/GenBank/DDBJ databases">
        <authorList>
            <person name="Sun Q."/>
            <person name="Zhou Y."/>
        </authorList>
    </citation>
    <scope>NUCLEOTIDE SEQUENCE</scope>
    <source>
        <strain evidence="1">CGMCC 1.15254</strain>
    </source>
</reference>
<evidence type="ECO:0000313" key="1">
    <source>
        <dbReference type="EMBL" id="GGF75757.1"/>
    </source>
</evidence>
<keyword evidence="2" id="KW-1185">Reference proteome</keyword>
<proteinExistence type="predicted"/>
<dbReference type="Proteomes" id="UP000632498">
    <property type="component" value="Unassembled WGS sequence"/>
</dbReference>
<dbReference type="RefSeq" id="WP_188667117.1">
    <property type="nucleotide sequence ID" value="NZ_BMHV01000041.1"/>
</dbReference>
<name>A0A917C8I1_9PROT</name>
<organism evidence="1 2">
    <name type="scientific">Terasakiella brassicae</name>
    <dbReference type="NCBI Taxonomy" id="1634917"/>
    <lineage>
        <taxon>Bacteria</taxon>
        <taxon>Pseudomonadati</taxon>
        <taxon>Pseudomonadota</taxon>
        <taxon>Alphaproteobacteria</taxon>
        <taxon>Rhodospirillales</taxon>
        <taxon>Terasakiellaceae</taxon>
        <taxon>Terasakiella</taxon>
    </lineage>
</organism>